<dbReference type="Gene3D" id="1.10.238.260">
    <property type="match status" value="1"/>
</dbReference>
<evidence type="ECO:0000256" key="3">
    <source>
        <dbReference type="ARBA" id="ARBA00022430"/>
    </source>
</evidence>
<accession>A0A078AZN0</accession>
<dbReference type="CDD" id="cd07940">
    <property type="entry name" value="DRE_TIM_IPMS"/>
    <property type="match status" value="1"/>
</dbReference>
<dbReference type="PANTHER" id="PTHR10277:SF9">
    <property type="entry name" value="2-ISOPROPYLMALATE SYNTHASE 1, CHLOROPLASTIC-RELATED"/>
    <property type="match status" value="1"/>
</dbReference>
<dbReference type="PROSITE" id="PS00816">
    <property type="entry name" value="AIPM_HOMOCIT_SYNTH_2"/>
    <property type="match status" value="1"/>
</dbReference>
<dbReference type="PANTHER" id="PTHR10277">
    <property type="entry name" value="HOMOCITRATE SYNTHASE-RELATED"/>
    <property type="match status" value="1"/>
</dbReference>
<dbReference type="OMA" id="VEICGFA"/>
<name>A0A078AZN0_STYLE</name>
<dbReference type="Gene3D" id="3.20.20.70">
    <property type="entry name" value="Aldolase class I"/>
    <property type="match status" value="1"/>
</dbReference>
<evidence type="ECO:0000256" key="5">
    <source>
        <dbReference type="ARBA" id="ARBA00022679"/>
    </source>
</evidence>
<evidence type="ECO:0000313" key="9">
    <source>
        <dbReference type="Proteomes" id="UP000039865"/>
    </source>
</evidence>
<evidence type="ECO:0000259" key="7">
    <source>
        <dbReference type="PROSITE" id="PS50991"/>
    </source>
</evidence>
<dbReference type="NCBIfam" id="NF002086">
    <property type="entry name" value="PRK00915.1-3"/>
    <property type="match status" value="1"/>
</dbReference>
<dbReference type="GO" id="GO:0010177">
    <property type="term" value="F:methylthioalkylmalate synthase activity"/>
    <property type="evidence" value="ECO:0007669"/>
    <property type="project" value="UniProtKB-ARBA"/>
</dbReference>
<evidence type="ECO:0000256" key="4">
    <source>
        <dbReference type="ARBA" id="ARBA00022605"/>
    </source>
</evidence>
<proteinExistence type="predicted"/>
<dbReference type="InterPro" id="IPR002034">
    <property type="entry name" value="AIPM/Hcit_synth_CS"/>
</dbReference>
<evidence type="ECO:0000256" key="1">
    <source>
        <dbReference type="ARBA" id="ARBA00004689"/>
    </source>
</evidence>
<dbReference type="OrthoDB" id="2015253at2759"/>
<dbReference type="InParanoid" id="A0A078AZN0"/>
<protein>
    <recommendedName>
        <fullName evidence="2">2-isopropylmalate synthase</fullName>
        <ecNumber evidence="2">2.3.3.13</ecNumber>
    </recommendedName>
</protein>
<evidence type="ECO:0000256" key="6">
    <source>
        <dbReference type="ARBA" id="ARBA00023304"/>
    </source>
</evidence>
<reference evidence="8 9" key="1">
    <citation type="submission" date="2014-06" db="EMBL/GenBank/DDBJ databases">
        <authorList>
            <person name="Swart Estienne"/>
        </authorList>
    </citation>
    <scope>NUCLEOTIDE SEQUENCE [LARGE SCALE GENOMIC DNA]</scope>
    <source>
        <strain evidence="8 9">130c</strain>
    </source>
</reference>
<keyword evidence="6" id="KW-0100">Branched-chain amino acid biosynthesis</keyword>
<evidence type="ECO:0000313" key="8">
    <source>
        <dbReference type="EMBL" id="CDW87649.1"/>
    </source>
</evidence>
<keyword evidence="3" id="KW-0432">Leucine biosynthesis</keyword>
<keyword evidence="5" id="KW-0808">Transferase</keyword>
<dbReference type="Pfam" id="PF00682">
    <property type="entry name" value="HMGL-like"/>
    <property type="match status" value="1"/>
</dbReference>
<dbReference type="Pfam" id="PF22617">
    <property type="entry name" value="HCS_D2"/>
    <property type="match status" value="1"/>
</dbReference>
<dbReference type="FunFam" id="3.20.20.70:FF:000010">
    <property type="entry name" value="2-isopropylmalate synthase"/>
    <property type="match status" value="1"/>
</dbReference>
<keyword evidence="4" id="KW-0028">Amino-acid biosynthesis</keyword>
<dbReference type="InterPro" id="IPR050073">
    <property type="entry name" value="2-IPM_HCS-like"/>
</dbReference>
<evidence type="ECO:0000256" key="2">
    <source>
        <dbReference type="ARBA" id="ARBA00012973"/>
    </source>
</evidence>
<dbReference type="FunFam" id="1.10.238.260:FF:000001">
    <property type="entry name" value="2-isopropylmalate synthase"/>
    <property type="match status" value="1"/>
</dbReference>
<dbReference type="Proteomes" id="UP000039865">
    <property type="component" value="Unassembled WGS sequence"/>
</dbReference>
<dbReference type="GO" id="GO:0003852">
    <property type="term" value="F:2-isopropylmalate synthase activity"/>
    <property type="evidence" value="ECO:0007669"/>
    <property type="project" value="UniProtKB-EC"/>
</dbReference>
<dbReference type="GO" id="GO:0009098">
    <property type="term" value="P:L-leucine biosynthetic process"/>
    <property type="evidence" value="ECO:0007669"/>
    <property type="project" value="UniProtKB-KW"/>
</dbReference>
<dbReference type="EC" id="2.3.3.13" evidence="2"/>
<gene>
    <name evidence="8" type="primary">Contig19326.g20494</name>
    <name evidence="8" type="ORF">STYLEM_16759</name>
</gene>
<dbReference type="InterPro" id="IPR054691">
    <property type="entry name" value="LeuA/HCS_post-cat"/>
</dbReference>
<dbReference type="InterPro" id="IPR013785">
    <property type="entry name" value="Aldolase_TIM"/>
</dbReference>
<dbReference type="EMBL" id="CCKQ01015811">
    <property type="protein sequence ID" value="CDW87649.1"/>
    <property type="molecule type" value="Genomic_DNA"/>
</dbReference>
<organism evidence="8 9">
    <name type="scientific">Stylonychia lemnae</name>
    <name type="common">Ciliate</name>
    <dbReference type="NCBI Taxonomy" id="5949"/>
    <lineage>
        <taxon>Eukaryota</taxon>
        <taxon>Sar</taxon>
        <taxon>Alveolata</taxon>
        <taxon>Ciliophora</taxon>
        <taxon>Intramacronucleata</taxon>
        <taxon>Spirotrichea</taxon>
        <taxon>Stichotrichia</taxon>
        <taxon>Sporadotrichida</taxon>
        <taxon>Oxytrichidae</taxon>
        <taxon>Stylonychinae</taxon>
        <taxon>Stylonychia</taxon>
    </lineage>
</organism>
<dbReference type="SUPFAM" id="SSF51569">
    <property type="entry name" value="Aldolase"/>
    <property type="match status" value="1"/>
</dbReference>
<feature type="domain" description="Pyruvate carboxyltransferase" evidence="7">
    <location>
        <begin position="181"/>
        <end position="447"/>
    </location>
</feature>
<sequence length="575" mass="64483">MSRQQEDEPYHMLANDKRLIEQSTCYPIIYLAEQNIPSGQVIFTQLVGHVQIKELQNILRLQISIVLEILSNSAEYKFQWSANMLKNYQVQKNQHSQPFVSTQSEIFDSSKLNFLYFETHLKYKKGSFMHKMSDLINHQIFFFDLETDKTYAQKGFESTFELFMFNNCLMRAQKNLTNLTFIPQNLLLNNGEQSPGVALNLKQKLEIATQLSRMNVDVCESGFPVASKGEFEAVKAIAQQVGPLKQGRNKPMIITGLSRAIKEDIIQCYEAVKEAPLHRIHTFLATSDIHLKHKLKITRDQCLENVYKGVKFASSLVEDVQFSAEDASRSDPNFLVQVCQEAIKAGASTINICDTVGYTTPIEYQQLIHFLINKIPDGDQVVWSTHCHNDLGLATANTLAGIQGGARQVEVTVNGIGERAGNAALEEVIMAIRTRPKLFPINVDHFISSEIIEASRLVSAQTGILVQANKAIVGANAFAHESGIHQDGLIKHAGTYEIMSPESIGLPKRLIVIGKHSGKAGLKQCVNDLGYNNLSENQIQELLTKLKIIANEKKEITHADIETLINAEFENIKRQ</sequence>
<dbReference type="InterPro" id="IPR000891">
    <property type="entry name" value="PYR_CT"/>
</dbReference>
<comment type="pathway">
    <text evidence="1">Amino-acid biosynthesis; L-leucine biosynthesis; L-leucine from 3-methyl-2-oxobutanoate: step 1/4.</text>
</comment>
<dbReference type="PROSITE" id="PS50991">
    <property type="entry name" value="PYR_CT"/>
    <property type="match status" value="1"/>
</dbReference>
<dbReference type="AlphaFoldDB" id="A0A078AZN0"/>
<keyword evidence="9" id="KW-1185">Reference proteome</keyword>